<feature type="compositionally biased region" description="Acidic residues" evidence="1">
    <location>
        <begin position="48"/>
        <end position="59"/>
    </location>
</feature>
<reference evidence="3 4" key="1">
    <citation type="submission" date="2021-03" db="EMBL/GenBank/DDBJ databases">
        <title>The first data on the complete genome of the tetrodotoxin-producing bacterium.</title>
        <authorList>
            <person name="Melnikova D.I."/>
            <person name="Nijland R."/>
            <person name="Magarlamov T.Y."/>
        </authorList>
    </citation>
    <scope>NUCLEOTIDE SEQUENCE [LARGE SCALE GENOMIC DNA]</scope>
    <source>
        <strain evidence="3 4">1839</strain>
        <plasmid evidence="3 4">p_unnamed</plasmid>
    </source>
</reference>
<geneLocation type="plasmid" evidence="3 4">
    <name>p_unnamed</name>
</geneLocation>
<evidence type="ECO:0008006" key="5">
    <source>
        <dbReference type="Google" id="ProtNLM"/>
    </source>
</evidence>
<evidence type="ECO:0000256" key="2">
    <source>
        <dbReference type="SAM" id="Phobius"/>
    </source>
</evidence>
<evidence type="ECO:0000256" key="1">
    <source>
        <dbReference type="SAM" id="MobiDB-lite"/>
    </source>
</evidence>
<name>A0ABX8FIS0_9BACI</name>
<keyword evidence="2" id="KW-1133">Transmembrane helix</keyword>
<protein>
    <recommendedName>
        <fullName evidence="5">PepSY domain-containing protein</fullName>
    </recommendedName>
</protein>
<accession>A0ABX8FIS0</accession>
<evidence type="ECO:0000313" key="4">
    <source>
        <dbReference type="Proteomes" id="UP000679247"/>
    </source>
</evidence>
<dbReference type="EMBL" id="CP071710">
    <property type="protein sequence ID" value="QVY63952.1"/>
    <property type="molecule type" value="Genomic_DNA"/>
</dbReference>
<organism evidence="3 4">
    <name type="scientific">Cytobacillus gottheilii</name>
    <dbReference type="NCBI Taxonomy" id="859144"/>
    <lineage>
        <taxon>Bacteria</taxon>
        <taxon>Bacillati</taxon>
        <taxon>Bacillota</taxon>
        <taxon>Bacilli</taxon>
        <taxon>Bacillales</taxon>
        <taxon>Bacillaceae</taxon>
        <taxon>Cytobacillus</taxon>
    </lineage>
</organism>
<evidence type="ECO:0000313" key="3">
    <source>
        <dbReference type="EMBL" id="QVY63952.1"/>
    </source>
</evidence>
<feature type="region of interest" description="Disordered" evidence="1">
    <location>
        <begin position="39"/>
        <end position="59"/>
    </location>
</feature>
<sequence>MNLLKNEKLRNIMLIVLFIILTIVFYALNNISFDKDQQQQQESATAAEEADEEEFEGIEGETEYIKPEELDDYVMKAFLQELVGKDYTLLINLFELEMLDKDIGPMSEEEFIKYAKEAGEKIKINKELVIARVLTVEVSDDGATEYQIELEFRDGMKKFISLKTKDGKIITPIESMY</sequence>
<keyword evidence="3" id="KW-0614">Plasmid</keyword>
<keyword evidence="2" id="KW-0472">Membrane</keyword>
<keyword evidence="2" id="KW-0812">Transmembrane</keyword>
<proteinExistence type="predicted"/>
<gene>
    <name evidence="3" type="ORF">J1899_22525</name>
</gene>
<dbReference type="Proteomes" id="UP000679247">
    <property type="component" value="Plasmid p_unnamed"/>
</dbReference>
<feature type="transmembrane region" description="Helical" evidence="2">
    <location>
        <begin position="12"/>
        <end position="28"/>
    </location>
</feature>
<dbReference type="RefSeq" id="WP_214479012.1">
    <property type="nucleotide sequence ID" value="NZ_CP071710.1"/>
</dbReference>
<keyword evidence="4" id="KW-1185">Reference proteome</keyword>